<name>A0ABU8SDW6_9SPHN</name>
<feature type="transmembrane region" description="Helical" evidence="7">
    <location>
        <begin position="130"/>
        <end position="149"/>
    </location>
</feature>
<evidence type="ECO:0000256" key="5">
    <source>
        <dbReference type="ARBA" id="ARBA00022989"/>
    </source>
</evidence>
<dbReference type="PROSITE" id="PS50893">
    <property type="entry name" value="ABC_TRANSPORTER_2"/>
    <property type="match status" value="1"/>
</dbReference>
<evidence type="ECO:0000259" key="8">
    <source>
        <dbReference type="PROSITE" id="PS50893"/>
    </source>
</evidence>
<dbReference type="Proteomes" id="UP001379235">
    <property type="component" value="Unassembled WGS sequence"/>
</dbReference>
<dbReference type="PROSITE" id="PS00211">
    <property type="entry name" value="ABC_TRANSPORTER_1"/>
    <property type="match status" value="1"/>
</dbReference>
<feature type="transmembrane region" description="Helical" evidence="7">
    <location>
        <begin position="155"/>
        <end position="173"/>
    </location>
</feature>
<dbReference type="InterPro" id="IPR036640">
    <property type="entry name" value="ABC1_TM_sf"/>
</dbReference>
<feature type="transmembrane region" description="Helical" evidence="7">
    <location>
        <begin position="272"/>
        <end position="293"/>
    </location>
</feature>
<keyword evidence="2 7" id="KW-0812">Transmembrane</keyword>
<feature type="transmembrane region" description="Helical" evidence="7">
    <location>
        <begin position="51"/>
        <end position="76"/>
    </location>
</feature>
<dbReference type="Gene3D" id="3.40.50.300">
    <property type="entry name" value="P-loop containing nucleotide triphosphate hydrolases"/>
    <property type="match status" value="1"/>
</dbReference>
<evidence type="ECO:0000256" key="6">
    <source>
        <dbReference type="ARBA" id="ARBA00023136"/>
    </source>
</evidence>
<feature type="domain" description="ABC transmembrane type-1" evidence="9">
    <location>
        <begin position="18"/>
        <end position="298"/>
    </location>
</feature>
<evidence type="ECO:0000259" key="9">
    <source>
        <dbReference type="PROSITE" id="PS50929"/>
    </source>
</evidence>
<accession>A0ABU8SDW6</accession>
<dbReference type="InterPro" id="IPR039421">
    <property type="entry name" value="Type_1_exporter"/>
</dbReference>
<dbReference type="PANTHER" id="PTHR24221">
    <property type="entry name" value="ATP-BINDING CASSETTE SUB-FAMILY B"/>
    <property type="match status" value="1"/>
</dbReference>
<keyword evidence="4 10" id="KW-0067">ATP-binding</keyword>
<dbReference type="InterPro" id="IPR003593">
    <property type="entry name" value="AAA+_ATPase"/>
</dbReference>
<dbReference type="Pfam" id="PF00005">
    <property type="entry name" value="ABC_tran"/>
    <property type="match status" value="1"/>
</dbReference>
<gene>
    <name evidence="10" type="ORF">WG900_19855</name>
</gene>
<dbReference type="InterPro" id="IPR027417">
    <property type="entry name" value="P-loop_NTPase"/>
</dbReference>
<dbReference type="SMART" id="SM00382">
    <property type="entry name" value="AAA"/>
    <property type="match status" value="1"/>
</dbReference>
<dbReference type="PANTHER" id="PTHR24221:SF654">
    <property type="entry name" value="ATP-BINDING CASSETTE SUB-FAMILY B MEMBER 6"/>
    <property type="match status" value="1"/>
</dbReference>
<evidence type="ECO:0000256" key="7">
    <source>
        <dbReference type="SAM" id="Phobius"/>
    </source>
</evidence>
<proteinExistence type="predicted"/>
<feature type="domain" description="ABC transporter" evidence="8">
    <location>
        <begin position="331"/>
        <end position="546"/>
    </location>
</feature>
<dbReference type="GO" id="GO:0005524">
    <property type="term" value="F:ATP binding"/>
    <property type="evidence" value="ECO:0007669"/>
    <property type="project" value="UniProtKB-KW"/>
</dbReference>
<evidence type="ECO:0000313" key="11">
    <source>
        <dbReference type="Proteomes" id="UP001379235"/>
    </source>
</evidence>
<feature type="transmembrane region" description="Helical" evidence="7">
    <location>
        <begin position="12"/>
        <end position="39"/>
    </location>
</feature>
<keyword evidence="3" id="KW-0547">Nucleotide-binding</keyword>
<dbReference type="Pfam" id="PF00664">
    <property type="entry name" value="ABC_membrane"/>
    <property type="match status" value="1"/>
</dbReference>
<dbReference type="RefSeq" id="WP_339970075.1">
    <property type="nucleotide sequence ID" value="NZ_JBBHJY010000015.1"/>
</dbReference>
<keyword evidence="11" id="KW-1185">Reference proteome</keyword>
<protein>
    <submittedName>
        <fullName evidence="10">ABC transporter ATP-binding protein</fullName>
    </submittedName>
</protein>
<dbReference type="PROSITE" id="PS50929">
    <property type="entry name" value="ABC_TM1F"/>
    <property type="match status" value="1"/>
</dbReference>
<evidence type="ECO:0000313" key="10">
    <source>
        <dbReference type="EMBL" id="MEJ6012162.1"/>
    </source>
</evidence>
<evidence type="ECO:0000256" key="3">
    <source>
        <dbReference type="ARBA" id="ARBA00022741"/>
    </source>
</evidence>
<keyword evidence="5 7" id="KW-1133">Transmembrane helix</keyword>
<sequence length="547" mass="59798">MQAQELISRSRPYRWMLALTVFLSLLGALASLAIPWFAARLLGGLLERGTSLAPVAGLLVTALFIQTIIAITNALVSGSVSARVLADFRGEIHAHLQRLPLGFHDQSDRGDLLSLMAWDASRLSTFISHWLASAISSIFLACGSLAVLFSIDFRLALVMPFLFALFFMGQKLVGRKLRSISAKVREAEVNVIATAQQTLEMLPATKAFAREQLQDQKYAQNLEASRNQNVRQSKILAYLGPANQLLIAIAVIVTLLLVSRGSATQSLSATDLFGFLLYAALLSRPIGLLANLFGELNGARGSLERLLEVLKENPEPGYNAPSRLDTCRGIISFCDVWFGYPGRQETLCGANLEIKSGEIVALTGDNGSGKTTLAQLLLGFYSPQRGTIRLDGLDIEQIQVQDLRRLIGYVPQQTLLFNASVRDNIGWGAERPDEQRLMRAARLSQALEFIESLPEGFDTVIGEHGVRLSGGQRQRLALARALLNDPPILILDEATSMYDLDGEAAFVEACQTALVGRTVLLITHRPASLELADRQVHLQQGKLEKLS</sequence>
<dbReference type="InterPro" id="IPR017871">
    <property type="entry name" value="ABC_transporter-like_CS"/>
</dbReference>
<evidence type="ECO:0000256" key="4">
    <source>
        <dbReference type="ARBA" id="ARBA00022840"/>
    </source>
</evidence>
<reference evidence="10 11" key="1">
    <citation type="submission" date="2024-03" db="EMBL/GenBank/DDBJ databases">
        <authorList>
            <person name="Jo J.-H."/>
        </authorList>
    </citation>
    <scope>NUCLEOTIDE SEQUENCE [LARGE SCALE GENOMIC DNA]</scope>
    <source>
        <strain evidence="10 11">AS3R-12</strain>
    </source>
</reference>
<evidence type="ECO:0000256" key="2">
    <source>
        <dbReference type="ARBA" id="ARBA00022692"/>
    </source>
</evidence>
<evidence type="ECO:0000256" key="1">
    <source>
        <dbReference type="ARBA" id="ARBA00004651"/>
    </source>
</evidence>
<dbReference type="InterPro" id="IPR003439">
    <property type="entry name" value="ABC_transporter-like_ATP-bd"/>
</dbReference>
<organism evidence="10 11">
    <name type="scientific">Novosphingobium aquae</name>
    <dbReference type="NCBI Taxonomy" id="3133435"/>
    <lineage>
        <taxon>Bacteria</taxon>
        <taxon>Pseudomonadati</taxon>
        <taxon>Pseudomonadota</taxon>
        <taxon>Alphaproteobacteria</taxon>
        <taxon>Sphingomonadales</taxon>
        <taxon>Sphingomonadaceae</taxon>
        <taxon>Novosphingobium</taxon>
    </lineage>
</organism>
<dbReference type="InterPro" id="IPR011527">
    <property type="entry name" value="ABC1_TM_dom"/>
</dbReference>
<dbReference type="SUPFAM" id="SSF90123">
    <property type="entry name" value="ABC transporter transmembrane region"/>
    <property type="match status" value="1"/>
</dbReference>
<dbReference type="EMBL" id="JBBHJY010000015">
    <property type="protein sequence ID" value="MEJ6012162.1"/>
    <property type="molecule type" value="Genomic_DNA"/>
</dbReference>
<comment type="subcellular location">
    <subcellularLocation>
        <location evidence="1">Cell membrane</location>
        <topology evidence="1">Multi-pass membrane protein</topology>
    </subcellularLocation>
</comment>
<dbReference type="Gene3D" id="1.20.1560.10">
    <property type="entry name" value="ABC transporter type 1, transmembrane domain"/>
    <property type="match status" value="1"/>
</dbReference>
<feature type="transmembrane region" description="Helical" evidence="7">
    <location>
        <begin position="235"/>
        <end position="260"/>
    </location>
</feature>
<comment type="caution">
    <text evidence="10">The sequence shown here is derived from an EMBL/GenBank/DDBJ whole genome shotgun (WGS) entry which is preliminary data.</text>
</comment>
<dbReference type="SUPFAM" id="SSF52540">
    <property type="entry name" value="P-loop containing nucleoside triphosphate hydrolases"/>
    <property type="match status" value="1"/>
</dbReference>
<keyword evidence="6 7" id="KW-0472">Membrane</keyword>